<accession>A0A9N9II54</accession>
<proteinExistence type="predicted"/>
<dbReference type="AlphaFoldDB" id="A0A9N9II54"/>
<feature type="non-terminal residue" evidence="1">
    <location>
        <position position="1"/>
    </location>
</feature>
<gene>
    <name evidence="1" type="ORF">FCALED_LOCUS15298</name>
</gene>
<dbReference type="EMBL" id="CAJVPQ010013442">
    <property type="protein sequence ID" value="CAG8735834.1"/>
    <property type="molecule type" value="Genomic_DNA"/>
</dbReference>
<keyword evidence="2" id="KW-1185">Reference proteome</keyword>
<protein>
    <submittedName>
        <fullName evidence="1">9820_t:CDS:1</fullName>
    </submittedName>
</protein>
<comment type="caution">
    <text evidence="1">The sequence shown here is derived from an EMBL/GenBank/DDBJ whole genome shotgun (WGS) entry which is preliminary data.</text>
</comment>
<sequence>KCENVNKYSEHSEHSECYALFSAVIGKSISVTLVLYQASLWGFCRGKENIDENILESFIRNLRQEPKNEWIIHNINVTEIFCKYQQEVLKTLQSTGLTWDNT</sequence>
<reference evidence="1" key="1">
    <citation type="submission" date="2021-06" db="EMBL/GenBank/DDBJ databases">
        <authorList>
            <person name="Kallberg Y."/>
            <person name="Tangrot J."/>
            <person name="Rosling A."/>
        </authorList>
    </citation>
    <scope>NUCLEOTIDE SEQUENCE</scope>
    <source>
        <strain evidence="1">UK204</strain>
    </source>
</reference>
<evidence type="ECO:0000313" key="1">
    <source>
        <dbReference type="EMBL" id="CAG8735834.1"/>
    </source>
</evidence>
<feature type="non-terminal residue" evidence="1">
    <location>
        <position position="102"/>
    </location>
</feature>
<evidence type="ECO:0000313" key="2">
    <source>
        <dbReference type="Proteomes" id="UP000789570"/>
    </source>
</evidence>
<organism evidence="1 2">
    <name type="scientific">Funneliformis caledonium</name>
    <dbReference type="NCBI Taxonomy" id="1117310"/>
    <lineage>
        <taxon>Eukaryota</taxon>
        <taxon>Fungi</taxon>
        <taxon>Fungi incertae sedis</taxon>
        <taxon>Mucoromycota</taxon>
        <taxon>Glomeromycotina</taxon>
        <taxon>Glomeromycetes</taxon>
        <taxon>Glomerales</taxon>
        <taxon>Glomeraceae</taxon>
        <taxon>Funneliformis</taxon>
    </lineage>
</organism>
<name>A0A9N9II54_9GLOM</name>
<dbReference type="Proteomes" id="UP000789570">
    <property type="component" value="Unassembled WGS sequence"/>
</dbReference>